<evidence type="ECO:0000256" key="2">
    <source>
        <dbReference type="SAM" id="Phobius"/>
    </source>
</evidence>
<feature type="coiled-coil region" evidence="1">
    <location>
        <begin position="507"/>
        <end position="571"/>
    </location>
</feature>
<accession>A0A4R6UMF3</accession>
<feature type="domain" description="ABC-type uncharacterised transport system" evidence="3">
    <location>
        <begin position="175"/>
        <end position="473"/>
    </location>
</feature>
<organism evidence="5 6">
    <name type="scientific">Permianibacter aggregans</name>
    <dbReference type="NCBI Taxonomy" id="1510150"/>
    <lineage>
        <taxon>Bacteria</taxon>
        <taxon>Pseudomonadati</taxon>
        <taxon>Pseudomonadota</taxon>
        <taxon>Gammaproteobacteria</taxon>
        <taxon>Pseudomonadales</taxon>
        <taxon>Pseudomonadaceae</taxon>
        <taxon>Permianibacter</taxon>
    </lineage>
</organism>
<dbReference type="Pfam" id="PF23357">
    <property type="entry name" value="DUF7088"/>
    <property type="match status" value="1"/>
</dbReference>
<proteinExistence type="predicted"/>
<name>A0A4R6UMF3_9GAMM</name>
<dbReference type="OrthoDB" id="9777219at2"/>
<keyword evidence="1" id="KW-0175">Coiled coil</keyword>
<feature type="transmembrane region" description="Helical" evidence="2">
    <location>
        <begin position="585"/>
        <end position="604"/>
    </location>
</feature>
<dbReference type="Pfam" id="PF09822">
    <property type="entry name" value="ABC_transp_aux"/>
    <property type="match status" value="1"/>
</dbReference>
<dbReference type="EMBL" id="SNYM01000007">
    <property type="protein sequence ID" value="TDQ48268.1"/>
    <property type="molecule type" value="Genomic_DNA"/>
</dbReference>
<sequence>MNQKILFSRAGLALLAAAFIALTLVTSLLLRGWRVDLTENQLYTLSPGSKNIVEQIDEPINVYLFFSESVAKDVPSLKNYAQRVRELLQEYARLSQGKLVLHFVDPVPFSEDEDRAAEYGLQAVPVGGEKLYFGIVGSNSVDVREVLPFLQPDKEQQLEYEISRLIAKLSQSEPPVIGLITGMPVNGGFDMMQQTPRQPWVVFEQLRQLYTIQEIKGDAEALPENLSLLMIVQPKAVSEKMQYAIEQFALNGGRILLFVDPFAEADRLPAGQENPFPQVMAGADLNSLLKGWGVQVAMDKVVADAENALQISGGAHSAPVRHLGILALSGTDKGELISANLELVHFGMAGHVETLADATTTVSPLFQSSTDSALLPRSQFEFLPDPSTLAKNFTPGGSALNVAVRINGPAKATMPAPENAQNDRRESIETGINVVVVADTDVLTDRYWVQVQNFFGQRIAQPFADNGNFVFNAVEQMSGSSDLINLRSRGQFARPFTKVEELRRQAEQSFYQREQELQNRLQETEQKLADLEKRLNESGNVQLSEQEVQALNDFQQERLRIRKALRDVQLQLNQNIEALGTKLKVINIILVPLALILIAAFLAMSQRQRRKERSAD</sequence>
<dbReference type="AlphaFoldDB" id="A0A4R6UMF3"/>
<keyword evidence="2" id="KW-1133">Transmembrane helix</keyword>
<gene>
    <name evidence="5" type="ORF">EV696_1074</name>
</gene>
<dbReference type="RefSeq" id="WP_133590007.1">
    <property type="nucleotide sequence ID" value="NZ_CP037953.1"/>
</dbReference>
<dbReference type="Proteomes" id="UP000295375">
    <property type="component" value="Unassembled WGS sequence"/>
</dbReference>
<dbReference type="InterPro" id="IPR055396">
    <property type="entry name" value="DUF7088"/>
</dbReference>
<comment type="caution">
    <text evidence="5">The sequence shown here is derived from an EMBL/GenBank/DDBJ whole genome shotgun (WGS) entry which is preliminary data.</text>
</comment>
<evidence type="ECO:0000313" key="5">
    <source>
        <dbReference type="EMBL" id="TDQ48268.1"/>
    </source>
</evidence>
<dbReference type="InterPro" id="IPR019196">
    <property type="entry name" value="ABC_transp_unknown"/>
</dbReference>
<keyword evidence="2" id="KW-0812">Transmembrane</keyword>
<evidence type="ECO:0000259" key="3">
    <source>
        <dbReference type="Pfam" id="PF09822"/>
    </source>
</evidence>
<evidence type="ECO:0000259" key="4">
    <source>
        <dbReference type="Pfam" id="PF23357"/>
    </source>
</evidence>
<keyword evidence="2" id="KW-0472">Membrane</keyword>
<evidence type="ECO:0000313" key="6">
    <source>
        <dbReference type="Proteomes" id="UP000295375"/>
    </source>
</evidence>
<protein>
    <submittedName>
        <fullName evidence="5">ABC-type uncharacterized transport system involved in gliding motility auxiliary subunit</fullName>
    </submittedName>
</protein>
<reference evidence="5 6" key="1">
    <citation type="submission" date="2019-03" db="EMBL/GenBank/DDBJ databases">
        <title>Genomic Encyclopedia of Type Strains, Phase IV (KMG-IV): sequencing the most valuable type-strain genomes for metagenomic binning, comparative biology and taxonomic classification.</title>
        <authorList>
            <person name="Goeker M."/>
        </authorList>
    </citation>
    <scope>NUCLEOTIDE SEQUENCE [LARGE SCALE GENOMIC DNA]</scope>
    <source>
        <strain evidence="5 6">DSM 103792</strain>
    </source>
</reference>
<evidence type="ECO:0000256" key="1">
    <source>
        <dbReference type="SAM" id="Coils"/>
    </source>
</evidence>
<feature type="domain" description="DUF7088" evidence="4">
    <location>
        <begin position="39"/>
        <end position="135"/>
    </location>
</feature>
<keyword evidence="6" id="KW-1185">Reference proteome</keyword>